<evidence type="ECO:0000313" key="1">
    <source>
        <dbReference type="EMBL" id="AMY08472.1"/>
    </source>
</evidence>
<name>A0A143PIR7_LUTPR</name>
<sequence length="97" mass="11824">MHRDQDTWIEQGLQRVRVAVPARAFSSRADVRWKRRAEILERLREPFDIRRQRLRLHSDLWKRRPAPVRRAVLRIRHVRERAQGERQQGRPDSARAM</sequence>
<dbReference type="KEGG" id="abac:LuPra_01672"/>
<accession>A0A143PIR7</accession>
<organism evidence="1 2">
    <name type="scientific">Luteitalea pratensis</name>
    <dbReference type="NCBI Taxonomy" id="1855912"/>
    <lineage>
        <taxon>Bacteria</taxon>
        <taxon>Pseudomonadati</taxon>
        <taxon>Acidobacteriota</taxon>
        <taxon>Vicinamibacteria</taxon>
        <taxon>Vicinamibacterales</taxon>
        <taxon>Vicinamibacteraceae</taxon>
        <taxon>Luteitalea</taxon>
    </lineage>
</organism>
<reference evidence="2" key="2">
    <citation type="submission" date="2016-04" db="EMBL/GenBank/DDBJ databases">
        <title>First Complete Genome Sequence of a Subdivision 6 Acidobacterium.</title>
        <authorList>
            <person name="Huang S."/>
            <person name="Vieira S."/>
            <person name="Bunk B."/>
            <person name="Riedel T."/>
            <person name="Sproeer C."/>
            <person name="Overmann J."/>
        </authorList>
    </citation>
    <scope>NUCLEOTIDE SEQUENCE [LARGE SCALE GENOMIC DNA]</scope>
    <source>
        <strain evidence="2">DSM 100886 HEG_-6_39</strain>
    </source>
</reference>
<gene>
    <name evidence="1" type="ORF">LuPra_01672</name>
</gene>
<protein>
    <submittedName>
        <fullName evidence="1">Uncharacterized protein</fullName>
    </submittedName>
</protein>
<dbReference type="AlphaFoldDB" id="A0A143PIR7"/>
<keyword evidence="2" id="KW-1185">Reference proteome</keyword>
<dbReference type="EMBL" id="CP015136">
    <property type="protein sequence ID" value="AMY08472.1"/>
    <property type="molecule type" value="Genomic_DNA"/>
</dbReference>
<evidence type="ECO:0000313" key="2">
    <source>
        <dbReference type="Proteomes" id="UP000076079"/>
    </source>
</evidence>
<proteinExistence type="predicted"/>
<reference evidence="1 2" key="1">
    <citation type="journal article" date="2016" name="Genome Announc.">
        <title>First Complete Genome Sequence of a Subdivision 6 Acidobacterium Strain.</title>
        <authorList>
            <person name="Huang S."/>
            <person name="Vieira S."/>
            <person name="Bunk B."/>
            <person name="Riedel T."/>
            <person name="Sproer C."/>
            <person name="Overmann J."/>
        </authorList>
    </citation>
    <scope>NUCLEOTIDE SEQUENCE [LARGE SCALE GENOMIC DNA]</scope>
    <source>
        <strain evidence="2">DSM 100886 HEG_-6_39</strain>
    </source>
</reference>
<dbReference type="Proteomes" id="UP000076079">
    <property type="component" value="Chromosome"/>
</dbReference>